<dbReference type="AlphaFoldDB" id="A0A1D2YXJ0"/>
<dbReference type="PANTHER" id="PTHR33602">
    <property type="entry name" value="REGULATORY PROTEIN RECX FAMILY PROTEIN"/>
    <property type="match status" value="1"/>
</dbReference>
<evidence type="ECO:0000259" key="8">
    <source>
        <dbReference type="Pfam" id="PF21982"/>
    </source>
</evidence>
<gene>
    <name evidence="5" type="primary">recX</name>
    <name evidence="9" type="ORF">BHF71_00790</name>
</gene>
<dbReference type="Gene3D" id="1.10.10.10">
    <property type="entry name" value="Winged helix-like DNA-binding domain superfamily/Winged helix DNA-binding domain"/>
    <property type="match status" value="3"/>
</dbReference>
<dbReference type="HAMAP" id="MF_01114">
    <property type="entry name" value="RecX"/>
    <property type="match status" value="1"/>
</dbReference>
<evidence type="ECO:0000256" key="4">
    <source>
        <dbReference type="ARBA" id="ARBA00022490"/>
    </source>
</evidence>
<dbReference type="InterPro" id="IPR003783">
    <property type="entry name" value="Regulatory_RecX"/>
</dbReference>
<comment type="subcellular location">
    <subcellularLocation>
        <location evidence="1 5">Cytoplasm</location>
    </subcellularLocation>
</comment>
<organism evidence="9 10">
    <name type="scientific">Vulcanibacillus modesticaldus</name>
    <dbReference type="NCBI Taxonomy" id="337097"/>
    <lineage>
        <taxon>Bacteria</taxon>
        <taxon>Bacillati</taxon>
        <taxon>Bacillota</taxon>
        <taxon>Bacilli</taxon>
        <taxon>Bacillales</taxon>
        <taxon>Bacillaceae</taxon>
        <taxon>Vulcanibacillus</taxon>
    </lineage>
</organism>
<feature type="domain" description="RecX first three-helical" evidence="8">
    <location>
        <begin position="71"/>
        <end position="109"/>
    </location>
</feature>
<comment type="function">
    <text evidence="5">Modulates RecA activity.</text>
</comment>
<dbReference type="InterPro" id="IPR036388">
    <property type="entry name" value="WH-like_DNA-bd_sf"/>
</dbReference>
<dbReference type="EMBL" id="MIJF01000001">
    <property type="protein sequence ID" value="OEG00475.1"/>
    <property type="molecule type" value="Genomic_DNA"/>
</dbReference>
<evidence type="ECO:0000259" key="7">
    <source>
        <dbReference type="Pfam" id="PF21981"/>
    </source>
</evidence>
<dbReference type="GO" id="GO:0005737">
    <property type="term" value="C:cytoplasm"/>
    <property type="evidence" value="ECO:0007669"/>
    <property type="project" value="UniProtKB-SubCell"/>
</dbReference>
<feature type="domain" description="RecX second three-helical" evidence="6">
    <location>
        <begin position="116"/>
        <end position="157"/>
    </location>
</feature>
<comment type="similarity">
    <text evidence="2 5">Belongs to the RecX family.</text>
</comment>
<dbReference type="Pfam" id="PF21982">
    <property type="entry name" value="RecX_HTH1"/>
    <property type="match status" value="1"/>
</dbReference>
<protein>
    <recommendedName>
        <fullName evidence="3 5">Regulatory protein RecX</fullName>
    </recommendedName>
</protein>
<comment type="caution">
    <text evidence="9">The sequence shown here is derived from an EMBL/GenBank/DDBJ whole genome shotgun (WGS) entry which is preliminary data.</text>
</comment>
<keyword evidence="10" id="KW-1185">Reference proteome</keyword>
<evidence type="ECO:0000256" key="3">
    <source>
        <dbReference type="ARBA" id="ARBA00018111"/>
    </source>
</evidence>
<dbReference type="Pfam" id="PF21981">
    <property type="entry name" value="RecX_HTH3"/>
    <property type="match status" value="1"/>
</dbReference>
<dbReference type="InterPro" id="IPR053926">
    <property type="entry name" value="RecX_HTH_1st"/>
</dbReference>
<dbReference type="PANTHER" id="PTHR33602:SF1">
    <property type="entry name" value="REGULATORY PROTEIN RECX FAMILY PROTEIN"/>
    <property type="match status" value="1"/>
</dbReference>
<accession>A0A1D2YXJ0</accession>
<dbReference type="Pfam" id="PF02631">
    <property type="entry name" value="RecX_HTH2"/>
    <property type="match status" value="1"/>
</dbReference>
<reference evidence="9 10" key="1">
    <citation type="submission" date="2016-09" db="EMBL/GenBank/DDBJ databases">
        <title>Draft genome sequence for the type strain of Vulcanibacillus modesticaldus BR, a strictly anaerobic, moderately thermophilic, and nitrate-reducing bacterium from deep sea-hydrothermal vents of the Mid-Atlantic Ridge.</title>
        <authorList>
            <person name="Abin C.A."/>
            <person name="Hollibaugh J.T."/>
        </authorList>
    </citation>
    <scope>NUCLEOTIDE SEQUENCE [LARGE SCALE GENOMIC DNA]</scope>
    <source>
        <strain evidence="9 10">BR</strain>
    </source>
</reference>
<evidence type="ECO:0000259" key="6">
    <source>
        <dbReference type="Pfam" id="PF02631"/>
    </source>
</evidence>
<sequence>MEGEIMSKIMKITKIEQQINNKKRYNIYVNDNYAFSVHEDVLISFRLLKGKEIEQEDFQAIIQEEERNKVWQKSLKYISYRPRTELEVKQYLTRQGYAIELIEPIVNKLKDERLLDDKLYAKQFINQRINSNPKGRKLLAYEMKNRGLSDTVIGDTLEEIDDNLEYEMAVKLTEKKLKQLKGQNRTEVQRKLAAYLGRRGFSYNTINRILQEHNGNNLQSEESF</sequence>
<dbReference type="GO" id="GO:0006282">
    <property type="term" value="P:regulation of DNA repair"/>
    <property type="evidence" value="ECO:0007669"/>
    <property type="project" value="UniProtKB-UniRule"/>
</dbReference>
<keyword evidence="4 5" id="KW-0963">Cytoplasm</keyword>
<evidence type="ECO:0000256" key="2">
    <source>
        <dbReference type="ARBA" id="ARBA00009695"/>
    </source>
</evidence>
<dbReference type="InterPro" id="IPR053925">
    <property type="entry name" value="RecX_HTH_3rd"/>
</dbReference>
<evidence type="ECO:0000313" key="10">
    <source>
        <dbReference type="Proteomes" id="UP000243739"/>
    </source>
</evidence>
<evidence type="ECO:0000313" key="9">
    <source>
        <dbReference type="EMBL" id="OEG00475.1"/>
    </source>
</evidence>
<dbReference type="STRING" id="337097.BHF71_00790"/>
<evidence type="ECO:0000256" key="5">
    <source>
        <dbReference type="HAMAP-Rule" id="MF_01114"/>
    </source>
</evidence>
<feature type="domain" description="RecX third three-helical" evidence="7">
    <location>
        <begin position="165"/>
        <end position="210"/>
    </location>
</feature>
<name>A0A1D2YXJ0_9BACI</name>
<evidence type="ECO:0000256" key="1">
    <source>
        <dbReference type="ARBA" id="ARBA00004496"/>
    </source>
</evidence>
<proteinExistence type="inferred from homology"/>
<dbReference type="InterPro" id="IPR053924">
    <property type="entry name" value="RecX_HTH_2nd"/>
</dbReference>
<dbReference type="Proteomes" id="UP000243739">
    <property type="component" value="Unassembled WGS sequence"/>
</dbReference>